<organism evidence="3 4">
    <name type="scientific">Spodoptera exigua</name>
    <name type="common">Beet armyworm</name>
    <name type="synonym">Noctua fulgens</name>
    <dbReference type="NCBI Taxonomy" id="7107"/>
    <lineage>
        <taxon>Eukaryota</taxon>
        <taxon>Metazoa</taxon>
        <taxon>Ecdysozoa</taxon>
        <taxon>Arthropoda</taxon>
        <taxon>Hexapoda</taxon>
        <taxon>Insecta</taxon>
        <taxon>Pterygota</taxon>
        <taxon>Neoptera</taxon>
        <taxon>Endopterygota</taxon>
        <taxon>Lepidoptera</taxon>
        <taxon>Glossata</taxon>
        <taxon>Ditrysia</taxon>
        <taxon>Noctuoidea</taxon>
        <taxon>Noctuidae</taxon>
        <taxon>Amphipyrinae</taxon>
        <taxon>Spodoptera</taxon>
    </lineage>
</organism>
<keyword evidence="2" id="KW-1133">Transmembrane helix</keyword>
<dbReference type="AlphaFoldDB" id="A0A835G578"/>
<name>A0A835G578_SPOEX</name>
<evidence type="ECO:0000313" key="3">
    <source>
        <dbReference type="EMBL" id="KAF9405910.1"/>
    </source>
</evidence>
<accession>A0A835G578</accession>
<evidence type="ECO:0000256" key="2">
    <source>
        <dbReference type="SAM" id="Phobius"/>
    </source>
</evidence>
<feature type="region of interest" description="Disordered" evidence="1">
    <location>
        <begin position="225"/>
        <end position="244"/>
    </location>
</feature>
<keyword evidence="4" id="KW-1185">Reference proteome</keyword>
<dbReference type="EMBL" id="JACKWZ010000664">
    <property type="protein sequence ID" value="KAF9405910.1"/>
    <property type="molecule type" value="Genomic_DNA"/>
</dbReference>
<sequence length="259" mass="28041">MPWYCTFRSEPSDSTRLYSPRTRSPSRVSWWCLWSPVFLSDTEYSNSYLGYAWNKYSVMGAKSLVLKLLDTIIYSLLVLVVVVVGGSNSLDDYGGGRRRGVVYHSVETVMVVSGVFHSPDGTIGFMERVRALYDITVAGLLLGLVVAGVTVSNRVVVLVFGVGYFLGLSDDLGDGSGSSVVGYGRSGVVGYRSSNGEFGHGSGDRELSDRSMSLVVTHDALGRDSRSRGVVHGGGQETSLGHSHEGAQSYYLKHLKSKD</sequence>
<feature type="transmembrane region" description="Helical" evidence="2">
    <location>
        <begin position="64"/>
        <end position="84"/>
    </location>
</feature>
<keyword evidence="2" id="KW-0812">Transmembrane</keyword>
<evidence type="ECO:0000256" key="1">
    <source>
        <dbReference type="SAM" id="MobiDB-lite"/>
    </source>
</evidence>
<protein>
    <submittedName>
        <fullName evidence="3">Uncharacterized protein</fullName>
    </submittedName>
</protein>
<feature type="transmembrane region" description="Helical" evidence="2">
    <location>
        <begin position="135"/>
        <end position="166"/>
    </location>
</feature>
<evidence type="ECO:0000313" key="4">
    <source>
        <dbReference type="Proteomes" id="UP000648187"/>
    </source>
</evidence>
<comment type="caution">
    <text evidence="3">The sequence shown here is derived from an EMBL/GenBank/DDBJ whole genome shotgun (WGS) entry which is preliminary data.</text>
</comment>
<proteinExistence type="predicted"/>
<gene>
    <name evidence="3" type="ORF">HW555_013536</name>
</gene>
<reference evidence="3" key="1">
    <citation type="submission" date="2020-08" db="EMBL/GenBank/DDBJ databases">
        <title>Spodoptera exigua strain:BAW_Kor-Di-RS1 Genome sequencing and assembly.</title>
        <authorList>
            <person name="Kim J."/>
            <person name="Nam H.Y."/>
            <person name="Kwon M."/>
            <person name="Choi J.H."/>
            <person name="Cho S.R."/>
            <person name="Kim G.-H."/>
        </authorList>
    </citation>
    <scope>NUCLEOTIDE SEQUENCE</scope>
    <source>
        <strain evidence="3">BAW_Kor-Di-RS1</strain>
        <tissue evidence="3">Whole-body</tissue>
    </source>
</reference>
<keyword evidence="2" id="KW-0472">Membrane</keyword>
<dbReference type="Proteomes" id="UP000648187">
    <property type="component" value="Unassembled WGS sequence"/>
</dbReference>